<dbReference type="Pfam" id="PF08869">
    <property type="entry name" value="XisI"/>
    <property type="match status" value="1"/>
</dbReference>
<reference evidence="1 2" key="1">
    <citation type="submission" date="2015-09" db="EMBL/GenBank/DDBJ databases">
        <title>Aphanizomenon flos-aquae WA102.</title>
        <authorList>
            <person name="Driscoll C."/>
        </authorList>
    </citation>
    <scope>NUCLEOTIDE SEQUENCE [LARGE SCALE GENOMIC DNA]</scope>
    <source>
        <strain evidence="1">WA102</strain>
    </source>
</reference>
<dbReference type="Proteomes" id="UP000092093">
    <property type="component" value="Unassembled WGS sequence"/>
</dbReference>
<gene>
    <name evidence="1" type="ORF">AN484_14085</name>
</gene>
<dbReference type="EMBL" id="LJOW01000069">
    <property type="protein sequence ID" value="OBQ43112.1"/>
    <property type="molecule type" value="Genomic_DNA"/>
</dbReference>
<comment type="caution">
    <text evidence="1">The sequence shown here is derived from an EMBL/GenBank/DDBJ whole genome shotgun (WGS) entry which is preliminary data.</text>
</comment>
<dbReference type="InterPro" id="IPR035943">
    <property type="entry name" value="XisI-like_sf"/>
</dbReference>
<evidence type="ECO:0000313" key="2">
    <source>
        <dbReference type="Proteomes" id="UP000092093"/>
    </source>
</evidence>
<dbReference type="Gene3D" id="3.30.310.110">
    <property type="entry name" value="XisI-like"/>
    <property type="match status" value="1"/>
</dbReference>
<name>A0A1B7X187_APHFL</name>
<evidence type="ECO:0000313" key="1">
    <source>
        <dbReference type="EMBL" id="OBQ43112.1"/>
    </source>
</evidence>
<proteinExistence type="predicted"/>
<accession>A0A1B7X187</accession>
<dbReference type="AlphaFoldDB" id="A0A1B7X187"/>
<dbReference type="InterPro" id="IPR014968">
    <property type="entry name" value="XisI"/>
</dbReference>
<organism evidence="1 2">
    <name type="scientific">Aphanizomenon flos-aquae WA102</name>
    <dbReference type="NCBI Taxonomy" id="1710896"/>
    <lineage>
        <taxon>Bacteria</taxon>
        <taxon>Bacillati</taxon>
        <taxon>Cyanobacteriota</taxon>
        <taxon>Cyanophyceae</taxon>
        <taxon>Nostocales</taxon>
        <taxon>Aphanizomenonaceae</taxon>
        <taxon>Aphanizomenon</taxon>
    </lineage>
</organism>
<sequence>MERLNYKEIVQTILQGHARNRPNNQTEVKLIFDPERDHYQVINIGWQELTRIFGCIIYVEIKDGKIWIERDGTEIGVANELVEAGVPKQDIVLGFKAPYKRKFTDFATS</sequence>
<dbReference type="SUPFAM" id="SSF143847">
    <property type="entry name" value="XisI-like"/>
    <property type="match status" value="1"/>
</dbReference>
<dbReference type="CDD" id="cd16382">
    <property type="entry name" value="XisI-like"/>
    <property type="match status" value="1"/>
</dbReference>
<dbReference type="PATRIC" id="fig|1710896.3.peg.2011"/>
<protein>
    <submittedName>
        <fullName evidence="1">Fatty-acid oxidation protein subunit alpha</fullName>
    </submittedName>
</protein>